<evidence type="ECO:0000313" key="2">
    <source>
        <dbReference type="EMBL" id="RHN43759.1"/>
    </source>
</evidence>
<evidence type="ECO:0008006" key="4">
    <source>
        <dbReference type="Google" id="ProtNLM"/>
    </source>
</evidence>
<reference evidence="3" key="1">
    <citation type="journal article" date="2018" name="Nat. Plants">
        <title>Whole-genome landscape of Medicago truncatula symbiotic genes.</title>
        <authorList>
            <person name="Pecrix Y."/>
            <person name="Staton S.E."/>
            <person name="Sallet E."/>
            <person name="Lelandais-Briere C."/>
            <person name="Moreau S."/>
            <person name="Carrere S."/>
            <person name="Blein T."/>
            <person name="Jardinaud M.F."/>
            <person name="Latrasse D."/>
            <person name="Zouine M."/>
            <person name="Zahm M."/>
            <person name="Kreplak J."/>
            <person name="Mayjonade B."/>
            <person name="Satge C."/>
            <person name="Perez M."/>
            <person name="Cauet S."/>
            <person name="Marande W."/>
            <person name="Chantry-Darmon C."/>
            <person name="Lopez-Roques C."/>
            <person name="Bouchez O."/>
            <person name="Berard A."/>
            <person name="Debelle F."/>
            <person name="Munos S."/>
            <person name="Bendahmane A."/>
            <person name="Berges H."/>
            <person name="Niebel A."/>
            <person name="Buitink J."/>
            <person name="Frugier F."/>
            <person name="Benhamed M."/>
            <person name="Crespi M."/>
            <person name="Gouzy J."/>
            <person name="Gamas P."/>
        </authorList>
    </citation>
    <scope>NUCLEOTIDE SEQUENCE [LARGE SCALE GENOMIC DNA]</scope>
    <source>
        <strain evidence="3">cv. Jemalong A17</strain>
    </source>
</reference>
<sequence>MAMRANWRMWLRRRGLIIGGNCESIGLSLLLTVFLLFLYFVRL</sequence>
<dbReference type="Proteomes" id="UP000265566">
    <property type="component" value="Chromosome 8"/>
</dbReference>
<proteinExistence type="predicted"/>
<accession>A0A396GRI0</accession>
<dbReference type="Gramene" id="rna50381">
    <property type="protein sequence ID" value="RHN43759.1"/>
    <property type="gene ID" value="gene50381"/>
</dbReference>
<gene>
    <name evidence="2" type="ORF">MtrunA17_Chr8g0391351</name>
</gene>
<evidence type="ECO:0000313" key="3">
    <source>
        <dbReference type="Proteomes" id="UP000265566"/>
    </source>
</evidence>
<keyword evidence="1" id="KW-1133">Transmembrane helix</keyword>
<comment type="caution">
    <text evidence="2">The sequence shown here is derived from an EMBL/GenBank/DDBJ whole genome shotgun (WGS) entry which is preliminary data.</text>
</comment>
<feature type="transmembrane region" description="Helical" evidence="1">
    <location>
        <begin position="21"/>
        <end position="41"/>
    </location>
</feature>
<protein>
    <recommendedName>
        <fullName evidence="4">Transmembrane protein</fullName>
    </recommendedName>
</protein>
<keyword evidence="1" id="KW-0812">Transmembrane</keyword>
<dbReference type="EMBL" id="PSQE01000008">
    <property type="protein sequence ID" value="RHN43759.1"/>
    <property type="molecule type" value="Genomic_DNA"/>
</dbReference>
<keyword evidence="1" id="KW-0472">Membrane</keyword>
<organism evidence="2 3">
    <name type="scientific">Medicago truncatula</name>
    <name type="common">Barrel medic</name>
    <name type="synonym">Medicago tribuloides</name>
    <dbReference type="NCBI Taxonomy" id="3880"/>
    <lineage>
        <taxon>Eukaryota</taxon>
        <taxon>Viridiplantae</taxon>
        <taxon>Streptophyta</taxon>
        <taxon>Embryophyta</taxon>
        <taxon>Tracheophyta</taxon>
        <taxon>Spermatophyta</taxon>
        <taxon>Magnoliopsida</taxon>
        <taxon>eudicotyledons</taxon>
        <taxon>Gunneridae</taxon>
        <taxon>Pentapetalae</taxon>
        <taxon>rosids</taxon>
        <taxon>fabids</taxon>
        <taxon>Fabales</taxon>
        <taxon>Fabaceae</taxon>
        <taxon>Papilionoideae</taxon>
        <taxon>50 kb inversion clade</taxon>
        <taxon>NPAAA clade</taxon>
        <taxon>Hologalegina</taxon>
        <taxon>IRL clade</taxon>
        <taxon>Trifolieae</taxon>
        <taxon>Medicago</taxon>
    </lineage>
</organism>
<name>A0A396GRI0_MEDTR</name>
<evidence type="ECO:0000256" key="1">
    <source>
        <dbReference type="SAM" id="Phobius"/>
    </source>
</evidence>
<dbReference type="AlphaFoldDB" id="A0A396GRI0"/>